<feature type="coiled-coil region" evidence="5">
    <location>
        <begin position="304"/>
        <end position="331"/>
    </location>
</feature>
<evidence type="ECO:0000256" key="1">
    <source>
        <dbReference type="ARBA" id="ARBA00006271"/>
    </source>
</evidence>
<keyword evidence="2" id="KW-0547">Nucleotide-binding</keyword>
<dbReference type="GeneID" id="18925876"/>
<dbReference type="GO" id="GO:0030983">
    <property type="term" value="F:mismatched DNA binding"/>
    <property type="evidence" value="ECO:0007669"/>
    <property type="project" value="InterPro"/>
</dbReference>
<dbReference type="SUPFAM" id="SSF52540">
    <property type="entry name" value="P-loop containing nucleoside triphosphate hydrolases"/>
    <property type="match status" value="1"/>
</dbReference>
<dbReference type="GO" id="GO:0005634">
    <property type="term" value="C:nucleus"/>
    <property type="evidence" value="ECO:0007669"/>
    <property type="project" value="TreeGrafter"/>
</dbReference>
<dbReference type="GO" id="GO:0005524">
    <property type="term" value="F:ATP binding"/>
    <property type="evidence" value="ECO:0007669"/>
    <property type="project" value="UniProtKB-KW"/>
</dbReference>
<proteinExistence type="inferred from homology"/>
<dbReference type="eggNOG" id="KOG0221">
    <property type="taxonomic scope" value="Eukaryota"/>
</dbReference>
<dbReference type="EMBL" id="GL883112">
    <property type="protein sequence ID" value="EGG05517.1"/>
    <property type="molecule type" value="Genomic_DNA"/>
</dbReference>
<dbReference type="AlphaFoldDB" id="F4RPF5"/>
<gene>
    <name evidence="7" type="ORF">MELLADRAFT_116742</name>
</gene>
<dbReference type="Pfam" id="PF05190">
    <property type="entry name" value="MutS_IV"/>
    <property type="match status" value="1"/>
</dbReference>
<dbReference type="STRING" id="747676.F4RPF5"/>
<dbReference type="InterPro" id="IPR036187">
    <property type="entry name" value="DNA_mismatch_repair_MutS_sf"/>
</dbReference>
<dbReference type="Gene3D" id="1.10.1420.10">
    <property type="match status" value="1"/>
</dbReference>
<keyword evidence="4" id="KW-0238">DNA-binding</keyword>
<evidence type="ECO:0000259" key="6">
    <source>
        <dbReference type="PROSITE" id="PS00486"/>
    </source>
</evidence>
<dbReference type="Pfam" id="PF05192">
    <property type="entry name" value="MutS_III"/>
    <property type="match status" value="1"/>
</dbReference>
<evidence type="ECO:0000313" key="8">
    <source>
        <dbReference type="Proteomes" id="UP000001072"/>
    </source>
</evidence>
<dbReference type="InParanoid" id="F4RPF5"/>
<protein>
    <recommendedName>
        <fullName evidence="6">DNA mismatch repair proteins mutS family domain-containing protein</fullName>
    </recommendedName>
</protein>
<dbReference type="PIRSF" id="PIRSF037677">
    <property type="entry name" value="DNA_mis_repair_Msh6"/>
    <property type="match status" value="1"/>
</dbReference>
<dbReference type="HOGENOM" id="CLU_002472_8_0_1"/>
<evidence type="ECO:0000256" key="3">
    <source>
        <dbReference type="ARBA" id="ARBA00022840"/>
    </source>
</evidence>
<dbReference type="GO" id="GO:0006298">
    <property type="term" value="P:mismatch repair"/>
    <property type="evidence" value="ECO:0007669"/>
    <property type="project" value="InterPro"/>
</dbReference>
<dbReference type="RefSeq" id="XP_007411006.1">
    <property type="nucleotide sequence ID" value="XM_007410944.1"/>
</dbReference>
<keyword evidence="3" id="KW-0067">ATP-binding</keyword>
<dbReference type="Pfam" id="PF00488">
    <property type="entry name" value="MutS_V"/>
    <property type="match status" value="1"/>
</dbReference>
<dbReference type="OrthoDB" id="29596at2759"/>
<dbReference type="Gene3D" id="3.40.50.300">
    <property type="entry name" value="P-loop containing nucleotide triphosphate hydrolases"/>
    <property type="match status" value="1"/>
</dbReference>
<dbReference type="VEuPathDB" id="FungiDB:MELLADRAFT_116742"/>
<dbReference type="InterPro" id="IPR007696">
    <property type="entry name" value="DNA_mismatch_repair_MutS_core"/>
</dbReference>
<evidence type="ECO:0000313" key="7">
    <source>
        <dbReference type="EMBL" id="EGG05517.1"/>
    </source>
</evidence>
<feature type="domain" description="DNA mismatch repair proteins mutS family" evidence="6">
    <location>
        <begin position="611"/>
        <end position="627"/>
    </location>
</feature>
<dbReference type="InterPro" id="IPR000432">
    <property type="entry name" value="DNA_mismatch_repair_MutS_C"/>
</dbReference>
<dbReference type="PANTHER" id="PTHR11361:SF20">
    <property type="entry name" value="MUTS PROTEIN HOMOLOG 5"/>
    <property type="match status" value="1"/>
</dbReference>
<dbReference type="InterPro" id="IPR027417">
    <property type="entry name" value="P-loop_NTPase"/>
</dbReference>
<dbReference type="PANTHER" id="PTHR11361">
    <property type="entry name" value="DNA MISMATCH REPAIR PROTEIN MUTS FAMILY MEMBER"/>
    <property type="match status" value="1"/>
</dbReference>
<dbReference type="KEGG" id="mlr:MELLADRAFT_116742"/>
<dbReference type="SMART" id="SM00534">
    <property type="entry name" value="MUTSac"/>
    <property type="match status" value="1"/>
</dbReference>
<comment type="similarity">
    <text evidence="1">Belongs to the DNA mismatch repair MutS family.</text>
</comment>
<accession>F4RPF5</accession>
<sequence length="807" mass="90426">MMSNSIHLKTIVRYMRSQETNASNSRNPILSIRTTHHSNWVNSVLASQIIIMGKATDQRDFTADTQTSIEEENVDSIQIIFAAVSWKNSVGCAYYDTLNGSLYLMEDAQSMSGQEDFLSMSIFLHIGSDALRSLQIFDQEAHANLHSNKTKEGLSLYGILNECVTYSGRMLLKNWLIRPSTQLDIISARANAVQCFLDSENEHCAGRMRQYLKSTGNLARTTMIVSSGKGRVGEWRSVLNFMRAAVNICEESKSFIDSDLKIGLISRISNSDQHTSELNEQAKKIDLVIDWEESKINGGRVIVKSGIDDELDELRESYAGLESQLDHLARKLSAETPFLSAPDFSIVYFPQIGYLCRVPRNSDHQEAEEPFHDGWEFQFATDTHLHYKNEHMRDLDHYIGDLTTSITVREIEIVTALEAALAVISPILLNLASDMAELDCLLSLAKIAHLREWVRPVMVEENVIEIEGGRHPLVEACVESFIENDTYMVGGKGLSSKEDTKNQKDLTPEEDINMSIEEEEEETQEISKAHSMIVLTGANFSGKSVYLKQVAMIVILSQIGSYIPAKKAKIGIHDAIFTRVTSTESSSRNSSAFMMDLQQVSFMLRNCSRRSLLLLDEFGKGTDPIDGQAIFCSVVEHLIRRGIECPKTILSTHFHAVFSSGSMPVGLPIHYCHMSIILSTNAHQSNSNRSSTDLEPTYLYKLSPGLVTLSHALGCAALFGAPIHVRLRAQGVSEALSKHEMLELMDDGMSDDQAQELDRLEGVVRRFLMTDFEKENLEDERIGTEDQDEVMKHLKEVILQMDDGLMD</sequence>
<dbReference type="InterPro" id="IPR017261">
    <property type="entry name" value="DNA_mismatch_repair_MutS/MSH"/>
</dbReference>
<reference evidence="8" key="1">
    <citation type="journal article" date="2011" name="Proc. Natl. Acad. Sci. U.S.A.">
        <title>Obligate biotrophy features unraveled by the genomic analysis of rust fungi.</title>
        <authorList>
            <person name="Duplessis S."/>
            <person name="Cuomo C.A."/>
            <person name="Lin Y.-C."/>
            <person name="Aerts A."/>
            <person name="Tisserant E."/>
            <person name="Veneault-Fourrey C."/>
            <person name="Joly D.L."/>
            <person name="Hacquard S."/>
            <person name="Amselem J."/>
            <person name="Cantarel B.L."/>
            <person name="Chiu R."/>
            <person name="Coutinho P.M."/>
            <person name="Feau N."/>
            <person name="Field M."/>
            <person name="Frey P."/>
            <person name="Gelhaye E."/>
            <person name="Goldberg J."/>
            <person name="Grabherr M.G."/>
            <person name="Kodira C.D."/>
            <person name="Kohler A."/>
            <person name="Kuees U."/>
            <person name="Lindquist E.A."/>
            <person name="Lucas S.M."/>
            <person name="Mago R."/>
            <person name="Mauceli E."/>
            <person name="Morin E."/>
            <person name="Murat C."/>
            <person name="Pangilinan J.L."/>
            <person name="Park R."/>
            <person name="Pearson M."/>
            <person name="Quesneville H."/>
            <person name="Rouhier N."/>
            <person name="Sakthikumar S."/>
            <person name="Salamov A.A."/>
            <person name="Schmutz J."/>
            <person name="Selles B."/>
            <person name="Shapiro H."/>
            <person name="Tanguay P."/>
            <person name="Tuskan G.A."/>
            <person name="Henrissat B."/>
            <person name="Van de Peer Y."/>
            <person name="Rouze P."/>
            <person name="Ellis J.G."/>
            <person name="Dodds P.N."/>
            <person name="Schein J.E."/>
            <person name="Zhong S."/>
            <person name="Hamelin R.C."/>
            <person name="Grigoriev I.V."/>
            <person name="Szabo L.J."/>
            <person name="Martin F."/>
        </authorList>
    </citation>
    <scope>NUCLEOTIDE SEQUENCE [LARGE SCALE GENOMIC DNA]</scope>
    <source>
        <strain evidence="8">98AG31 / pathotype 3-4-7</strain>
    </source>
</reference>
<dbReference type="InterPro" id="IPR007861">
    <property type="entry name" value="DNA_mismatch_repair_MutS_clamp"/>
</dbReference>
<evidence type="ECO:0000256" key="2">
    <source>
        <dbReference type="ARBA" id="ARBA00022741"/>
    </source>
</evidence>
<name>F4RPF5_MELLP</name>
<dbReference type="GO" id="GO:0051026">
    <property type="term" value="P:chiasma assembly"/>
    <property type="evidence" value="ECO:0007669"/>
    <property type="project" value="TreeGrafter"/>
</dbReference>
<organism evidence="8">
    <name type="scientific">Melampsora larici-populina (strain 98AG31 / pathotype 3-4-7)</name>
    <name type="common">Poplar leaf rust fungus</name>
    <dbReference type="NCBI Taxonomy" id="747676"/>
    <lineage>
        <taxon>Eukaryota</taxon>
        <taxon>Fungi</taxon>
        <taxon>Dikarya</taxon>
        <taxon>Basidiomycota</taxon>
        <taxon>Pucciniomycotina</taxon>
        <taxon>Pucciniomycetes</taxon>
        <taxon>Pucciniales</taxon>
        <taxon>Melampsoraceae</taxon>
        <taxon>Melampsora</taxon>
    </lineage>
</organism>
<dbReference type="InterPro" id="IPR045076">
    <property type="entry name" value="MutS"/>
</dbReference>
<evidence type="ECO:0000256" key="5">
    <source>
        <dbReference type="SAM" id="Coils"/>
    </source>
</evidence>
<dbReference type="PROSITE" id="PS00486">
    <property type="entry name" value="DNA_MISMATCH_REPAIR_2"/>
    <property type="match status" value="1"/>
</dbReference>
<dbReference type="GO" id="GO:0140664">
    <property type="term" value="F:ATP-dependent DNA damage sensor activity"/>
    <property type="evidence" value="ECO:0007669"/>
    <property type="project" value="InterPro"/>
</dbReference>
<keyword evidence="5" id="KW-0175">Coiled coil</keyword>
<dbReference type="SMART" id="SM00533">
    <property type="entry name" value="MUTSd"/>
    <property type="match status" value="1"/>
</dbReference>
<dbReference type="SUPFAM" id="SSF48334">
    <property type="entry name" value="DNA repair protein MutS, domain III"/>
    <property type="match status" value="1"/>
</dbReference>
<dbReference type="Proteomes" id="UP000001072">
    <property type="component" value="Unassembled WGS sequence"/>
</dbReference>
<keyword evidence="8" id="KW-1185">Reference proteome</keyword>
<evidence type="ECO:0000256" key="4">
    <source>
        <dbReference type="ARBA" id="ARBA00023125"/>
    </source>
</evidence>